<accession>A0A097SSE1</accession>
<dbReference type="HOGENOM" id="CLU_2988097_0_0_14"/>
<dbReference type="Proteomes" id="UP000030066">
    <property type="component" value="Chromosome"/>
</dbReference>
<dbReference type="KEGG" id="mgj:MGM1_1090"/>
<dbReference type="AlphaFoldDB" id="A0A097SSE1"/>
<reference evidence="1 2" key="1">
    <citation type="journal article" date="2014" name="PLoS ONE">
        <title>An emerging Mycoplasma associated with trichomoniasis, vaginal infection and disease.</title>
        <authorList>
            <consortium name="Vaginal Microbiome Consortium"/>
            <person name="Fettweis J.M."/>
            <person name="Serrano M.G."/>
            <person name="Huang B."/>
            <person name="Brooks J.P."/>
            <person name="Glascock A.L."/>
            <person name="Sheth N.U."/>
            <person name="Strauss J.F.III."/>
            <person name="Jefferson K.K."/>
            <person name="Buck G.A."/>
        </authorList>
    </citation>
    <scope>NUCLEOTIDE SEQUENCE [LARGE SCALE GENOMIC DNA]</scope>
    <source>
        <strain evidence="1 2">VCU_M1</strain>
    </source>
</reference>
<sequence>MKKIYNTIKENTIKNPKDKSLRLPKFMMVVVGSEFGYMADKIDDCNIYIVPISALKY</sequence>
<name>A0A097SSE1_9BACT</name>
<organism evidence="1 2">
    <name type="scientific">Candidatus Malacoplasma girerdii</name>
    <dbReference type="NCBI Taxonomy" id="1318617"/>
    <lineage>
        <taxon>Bacteria</taxon>
        <taxon>Bacillati</taxon>
        <taxon>Mycoplasmatota</taxon>
        <taxon>Mycoplasmoidales</taxon>
        <taxon>Mycoplasmoidaceae</taxon>
        <taxon>Malacoplasma</taxon>
    </lineage>
</organism>
<keyword evidence="2" id="KW-1185">Reference proteome</keyword>
<dbReference type="EMBL" id="CP007711">
    <property type="protein sequence ID" value="AIV03496.1"/>
    <property type="molecule type" value="Genomic_DNA"/>
</dbReference>
<evidence type="ECO:0000313" key="1">
    <source>
        <dbReference type="EMBL" id="AIV03496.1"/>
    </source>
</evidence>
<dbReference type="STRING" id="1318617.MGM1_1090"/>
<gene>
    <name evidence="1" type="ORF">MGM1_1090</name>
</gene>
<protein>
    <submittedName>
        <fullName evidence="1">Uncharacterized protein</fullName>
    </submittedName>
</protein>
<evidence type="ECO:0000313" key="2">
    <source>
        <dbReference type="Proteomes" id="UP000030066"/>
    </source>
</evidence>
<proteinExistence type="predicted"/>